<evidence type="ECO:0000313" key="3">
    <source>
        <dbReference type="EMBL" id="MDR7355342.1"/>
    </source>
</evidence>
<evidence type="ECO:0000313" key="4">
    <source>
        <dbReference type="Proteomes" id="UP001183619"/>
    </source>
</evidence>
<dbReference type="InterPro" id="IPR014044">
    <property type="entry name" value="CAP_dom"/>
</dbReference>
<comment type="caution">
    <text evidence="3">The sequence shown here is derived from an EMBL/GenBank/DDBJ whole genome shotgun (WGS) entry which is preliminary data.</text>
</comment>
<dbReference type="RefSeq" id="WP_310128623.1">
    <property type="nucleotide sequence ID" value="NZ_JAVDYF010000001.1"/>
</dbReference>
<organism evidence="3 4">
    <name type="scientific">Corynebacterium felinum</name>
    <dbReference type="NCBI Taxonomy" id="131318"/>
    <lineage>
        <taxon>Bacteria</taxon>
        <taxon>Bacillati</taxon>
        <taxon>Actinomycetota</taxon>
        <taxon>Actinomycetes</taxon>
        <taxon>Mycobacteriales</taxon>
        <taxon>Corynebacteriaceae</taxon>
        <taxon>Corynebacterium</taxon>
    </lineage>
</organism>
<dbReference type="EMBL" id="JAVDYF010000001">
    <property type="protein sequence ID" value="MDR7355342.1"/>
    <property type="molecule type" value="Genomic_DNA"/>
</dbReference>
<reference evidence="3 4" key="1">
    <citation type="submission" date="2023-07" db="EMBL/GenBank/DDBJ databases">
        <title>Sequencing the genomes of 1000 actinobacteria strains.</title>
        <authorList>
            <person name="Klenk H.-P."/>
        </authorList>
    </citation>
    <scope>NUCLEOTIDE SEQUENCE [LARGE SCALE GENOMIC DNA]</scope>
    <source>
        <strain evidence="3 4">DSM 44508</strain>
    </source>
</reference>
<dbReference type="PANTHER" id="PTHR31157:SF1">
    <property type="entry name" value="SCP DOMAIN-CONTAINING PROTEIN"/>
    <property type="match status" value="1"/>
</dbReference>
<dbReference type="Gene3D" id="3.40.33.10">
    <property type="entry name" value="CAP"/>
    <property type="match status" value="1"/>
</dbReference>
<keyword evidence="1" id="KW-0732">Signal</keyword>
<accession>A0ABU2B9M9</accession>
<dbReference type="SUPFAM" id="SSF55797">
    <property type="entry name" value="PR-1-like"/>
    <property type="match status" value="1"/>
</dbReference>
<gene>
    <name evidence="3" type="ORF">J2S37_001880</name>
</gene>
<proteinExistence type="predicted"/>
<dbReference type="Proteomes" id="UP001183619">
    <property type="component" value="Unassembled WGS sequence"/>
</dbReference>
<sequence length="175" mass="19247">MRTLSAAVFISLGMCATTTLSAAPAFAFAPLIAGSSHSSSNPSIPVALPGVHREMPANHDTTHAEQETIRLLNEERVRRGMRPLQSTGFHADLAHQHSGFMAGSGEFHHSTLPERYYVGENILMANYLRWDSCFKLWLNSPSHRDNMLNPAFTKIGVSIVPSLDGNYYATMILGY</sequence>
<feature type="signal peptide" evidence="1">
    <location>
        <begin position="1"/>
        <end position="22"/>
    </location>
</feature>
<evidence type="ECO:0000259" key="2">
    <source>
        <dbReference type="Pfam" id="PF00188"/>
    </source>
</evidence>
<feature type="domain" description="SCP" evidence="2">
    <location>
        <begin position="70"/>
        <end position="171"/>
    </location>
</feature>
<evidence type="ECO:0000256" key="1">
    <source>
        <dbReference type="SAM" id="SignalP"/>
    </source>
</evidence>
<dbReference type="PANTHER" id="PTHR31157">
    <property type="entry name" value="SCP DOMAIN-CONTAINING PROTEIN"/>
    <property type="match status" value="1"/>
</dbReference>
<dbReference type="InterPro" id="IPR035940">
    <property type="entry name" value="CAP_sf"/>
</dbReference>
<feature type="chain" id="PRO_5045294363" evidence="1">
    <location>
        <begin position="23"/>
        <end position="175"/>
    </location>
</feature>
<name>A0ABU2B9M9_9CORY</name>
<keyword evidence="4" id="KW-1185">Reference proteome</keyword>
<protein>
    <submittedName>
        <fullName evidence="3">Uncharacterized protein YkwD</fullName>
    </submittedName>
</protein>
<dbReference type="Pfam" id="PF00188">
    <property type="entry name" value="CAP"/>
    <property type="match status" value="1"/>
</dbReference>
<dbReference type="CDD" id="cd05379">
    <property type="entry name" value="CAP_bacterial"/>
    <property type="match status" value="1"/>
</dbReference>